<dbReference type="EMBL" id="CP051631">
    <property type="protein sequence ID" value="QJE08557.1"/>
    <property type="molecule type" value="Genomic_DNA"/>
</dbReference>
<dbReference type="EMBL" id="CP051631">
    <property type="protein sequence ID" value="QJE08649.1"/>
    <property type="molecule type" value="Genomic_DNA"/>
</dbReference>
<proteinExistence type="predicted"/>
<name>A0AAP9MU39_ECOLX</name>
<sequence>MCLHGDLQRFGRRLSLYVNTAAEAIRALSLQMPGFRGQMNEGWYQIRIAGEDTAPEAVYARLHEPLSGRAVIHIVPRLAGAGGNGVFQVVLGAAAIVGSFFTAGASMALWGSALAAGGFSATTMLFSLGASMILGGVAQMLAPKAKVPEYKSTDNGRQNTYFSSLDNMIAQGNPMPVPYGEMLVGSRRISQDISTRDEGGGGKVVVIGRQG</sequence>
<feature type="transmembrane region" description="Helical" evidence="1">
    <location>
        <begin position="116"/>
        <end position="142"/>
    </location>
</feature>
<keyword evidence="1" id="KW-0472">Membrane</keyword>
<protein>
    <submittedName>
        <fullName evidence="2">Tail assembly protein</fullName>
    </submittedName>
</protein>
<evidence type="ECO:0000313" key="4">
    <source>
        <dbReference type="Proteomes" id="UP000502462"/>
    </source>
</evidence>
<evidence type="ECO:0000313" key="3">
    <source>
        <dbReference type="EMBL" id="QJE08649.1"/>
    </source>
</evidence>
<dbReference type="Proteomes" id="UP000502462">
    <property type="component" value="Chromosome"/>
</dbReference>
<keyword evidence="1" id="KW-1133">Transmembrane helix</keyword>
<dbReference type="AlphaFoldDB" id="A0AAP9MU39"/>
<accession>A0AAP9MU39</accession>
<reference evidence="2 4" key="1">
    <citation type="submission" date="2020-04" db="EMBL/GenBank/DDBJ databases">
        <title>Closed genome of O121:H19 shiga- toxin Escherichia coli isolated from flour in USA, 2016.</title>
        <authorList>
            <person name="Haendiges J."/>
            <person name="Jinneman K.C."/>
            <person name="Gonzalez-Escalona N."/>
        </authorList>
    </citation>
    <scope>NUCLEOTIDE SEQUENCE [LARGE SCALE GENOMIC DNA]</scope>
    <source>
        <strain evidence="2 4">FDA858783-1-52</strain>
    </source>
</reference>
<organism evidence="2 4">
    <name type="scientific">Escherichia coli O121</name>
    <dbReference type="NCBI Taxonomy" id="1055537"/>
    <lineage>
        <taxon>Bacteria</taxon>
        <taxon>Pseudomonadati</taxon>
        <taxon>Pseudomonadota</taxon>
        <taxon>Gammaproteobacteria</taxon>
        <taxon>Enterobacterales</taxon>
        <taxon>Enterobacteriaceae</taxon>
        <taxon>Escherichia</taxon>
    </lineage>
</organism>
<evidence type="ECO:0000256" key="1">
    <source>
        <dbReference type="SAM" id="Phobius"/>
    </source>
</evidence>
<dbReference type="Pfam" id="PF06805">
    <property type="entry name" value="Lambda_tail_I"/>
    <property type="match status" value="1"/>
</dbReference>
<dbReference type="InterPro" id="IPR010654">
    <property type="entry name" value="Phage_lambda_tail_I"/>
</dbReference>
<gene>
    <name evidence="2" type="ORF">A9225_00930</name>
    <name evidence="3" type="ORF">A9225_11620</name>
</gene>
<evidence type="ECO:0000313" key="2">
    <source>
        <dbReference type="EMBL" id="QJE08557.1"/>
    </source>
</evidence>
<keyword evidence="1" id="KW-0812">Transmembrane</keyword>
<feature type="transmembrane region" description="Helical" evidence="1">
    <location>
        <begin position="86"/>
        <end position="110"/>
    </location>
</feature>